<reference evidence="2" key="1">
    <citation type="journal article" date="2014" name="Front. Microbiol.">
        <title>High frequency of phylogenetically diverse reductive dehalogenase-homologous genes in deep subseafloor sedimentary metagenomes.</title>
        <authorList>
            <person name="Kawai M."/>
            <person name="Futagami T."/>
            <person name="Toyoda A."/>
            <person name="Takaki Y."/>
            <person name="Nishi S."/>
            <person name="Hori S."/>
            <person name="Arai W."/>
            <person name="Tsubouchi T."/>
            <person name="Morono Y."/>
            <person name="Uchiyama I."/>
            <person name="Ito T."/>
            <person name="Fujiyama A."/>
            <person name="Inagaki F."/>
            <person name="Takami H."/>
        </authorList>
    </citation>
    <scope>NUCLEOTIDE SEQUENCE</scope>
    <source>
        <strain evidence="2">Expedition CK06-06</strain>
    </source>
</reference>
<dbReference type="AlphaFoldDB" id="X1EM19"/>
<name>X1EM19_9ZZZZ</name>
<feature type="transmembrane region" description="Helical" evidence="1">
    <location>
        <begin position="9"/>
        <end position="29"/>
    </location>
</feature>
<feature type="transmembrane region" description="Helical" evidence="1">
    <location>
        <begin position="41"/>
        <end position="58"/>
    </location>
</feature>
<feature type="transmembrane region" description="Helical" evidence="1">
    <location>
        <begin position="142"/>
        <end position="165"/>
    </location>
</feature>
<accession>X1EM19</accession>
<evidence type="ECO:0000256" key="1">
    <source>
        <dbReference type="SAM" id="Phobius"/>
    </source>
</evidence>
<proteinExistence type="predicted"/>
<keyword evidence="1" id="KW-0472">Membrane</keyword>
<keyword evidence="1" id="KW-1133">Transmembrane helix</keyword>
<protein>
    <submittedName>
        <fullName evidence="2">Uncharacterized protein</fullName>
    </submittedName>
</protein>
<sequence length="221" mass="25153">MVKGRLRNVVWVLVLGWIIFIYSSYIYFWRGGILWGSLGEILFRIFLLFIFLLVSAGLGRKIFRWLKFESGSFLESFLFGLAIGLAIFTYTVIGFGLVGLLNKWVINLFFVGMYALAYDEIGNIIHQIKAKFKSLAPPRMPFIEIVLLLVLAVQIFFNLTGASVLPSGWDSLGEHLAKAKEWNHLHRLASIPYINRAQWAQPFNIGILYGMALFLKDAILA</sequence>
<feature type="transmembrane region" description="Helical" evidence="1">
    <location>
        <begin position="78"/>
        <end position="98"/>
    </location>
</feature>
<keyword evidence="1" id="KW-0812">Transmembrane</keyword>
<dbReference type="EMBL" id="BARU01001848">
    <property type="protein sequence ID" value="GAH21395.1"/>
    <property type="molecule type" value="Genomic_DNA"/>
</dbReference>
<feature type="transmembrane region" description="Helical" evidence="1">
    <location>
        <begin position="104"/>
        <end position="121"/>
    </location>
</feature>
<comment type="caution">
    <text evidence="2">The sequence shown here is derived from an EMBL/GenBank/DDBJ whole genome shotgun (WGS) entry which is preliminary data.</text>
</comment>
<organism evidence="2">
    <name type="scientific">marine sediment metagenome</name>
    <dbReference type="NCBI Taxonomy" id="412755"/>
    <lineage>
        <taxon>unclassified sequences</taxon>
        <taxon>metagenomes</taxon>
        <taxon>ecological metagenomes</taxon>
    </lineage>
</organism>
<evidence type="ECO:0000313" key="2">
    <source>
        <dbReference type="EMBL" id="GAH21395.1"/>
    </source>
</evidence>
<gene>
    <name evidence="2" type="ORF">S03H2_04615</name>
</gene>